<feature type="compositionally biased region" description="Polar residues" evidence="6">
    <location>
        <begin position="308"/>
        <end position="317"/>
    </location>
</feature>
<protein>
    <recommendedName>
        <fullName evidence="8">Rhodopsin domain-containing protein</fullName>
    </recommendedName>
</protein>
<comment type="caution">
    <text evidence="9">The sequence shown here is derived from an EMBL/GenBank/DDBJ whole genome shotgun (WGS) entry which is preliminary data.</text>
</comment>
<comment type="subcellular location">
    <subcellularLocation>
        <location evidence="1">Membrane</location>
        <topology evidence="1">Multi-pass membrane protein</topology>
    </subcellularLocation>
</comment>
<keyword evidence="3 7" id="KW-1133">Transmembrane helix</keyword>
<accession>A0AAV9I246</accession>
<keyword evidence="4 7" id="KW-0472">Membrane</keyword>
<feature type="transmembrane region" description="Helical" evidence="7">
    <location>
        <begin position="56"/>
        <end position="77"/>
    </location>
</feature>
<evidence type="ECO:0000256" key="1">
    <source>
        <dbReference type="ARBA" id="ARBA00004141"/>
    </source>
</evidence>
<evidence type="ECO:0000259" key="8">
    <source>
        <dbReference type="Pfam" id="PF20684"/>
    </source>
</evidence>
<feature type="transmembrane region" description="Helical" evidence="7">
    <location>
        <begin position="175"/>
        <end position="200"/>
    </location>
</feature>
<sequence length="386" mass="43038">MAITDLSSDKPPGYADENRWHWVMIPATLFTVLCPLLYAVKMWAKRSTTGVDLGDWLGLIALIFTLITNAFFFAMVHHGFGRHSDVLAYEDVKQSLFYWWINQQAYKVALHMTKISLLLLYMRIFNHVAWFRKVAIGIIVFLVLYTIGSCGAGFAQCTPIEKSWDKTVDGKCVNLYVLFTTNGAVAMVSDAVILVLPLPLIYSLTLPWAQKLALIPVFGLGLVICLASVLRVHFLITTPPSADRSFYIASTMWTILEYNLAMVCLCLPSVRVLLVRGFPRYFKSAASRGSNARSAGLNAGVKTWPSATARNNDTGNWTRADGEPDRIGRHRKSHTESQEIILAEEVSDVERGTTGPAGIKKTVEYEVEFEMLESSKSRGKQSVNKA</sequence>
<dbReference type="AlphaFoldDB" id="A0AAV9I246"/>
<organism evidence="9 10">
    <name type="scientific">Cladorrhinum samala</name>
    <dbReference type="NCBI Taxonomy" id="585594"/>
    <lineage>
        <taxon>Eukaryota</taxon>
        <taxon>Fungi</taxon>
        <taxon>Dikarya</taxon>
        <taxon>Ascomycota</taxon>
        <taxon>Pezizomycotina</taxon>
        <taxon>Sordariomycetes</taxon>
        <taxon>Sordariomycetidae</taxon>
        <taxon>Sordariales</taxon>
        <taxon>Podosporaceae</taxon>
        <taxon>Cladorrhinum</taxon>
    </lineage>
</organism>
<evidence type="ECO:0000256" key="4">
    <source>
        <dbReference type="ARBA" id="ARBA00023136"/>
    </source>
</evidence>
<evidence type="ECO:0000256" key="7">
    <source>
        <dbReference type="SAM" id="Phobius"/>
    </source>
</evidence>
<evidence type="ECO:0000256" key="6">
    <source>
        <dbReference type="SAM" id="MobiDB-lite"/>
    </source>
</evidence>
<feature type="transmembrane region" description="Helical" evidence="7">
    <location>
        <begin position="212"/>
        <end position="236"/>
    </location>
</feature>
<dbReference type="Proteomes" id="UP001321749">
    <property type="component" value="Unassembled WGS sequence"/>
</dbReference>
<dbReference type="Pfam" id="PF20684">
    <property type="entry name" value="Fung_rhodopsin"/>
    <property type="match status" value="1"/>
</dbReference>
<feature type="domain" description="Rhodopsin" evidence="8">
    <location>
        <begin position="41"/>
        <end position="275"/>
    </location>
</feature>
<dbReference type="InterPro" id="IPR049326">
    <property type="entry name" value="Rhodopsin_dom_fungi"/>
</dbReference>
<dbReference type="PANTHER" id="PTHR33048:SF55">
    <property type="entry name" value="INTEGRAL MEMBRANE PROTEIN"/>
    <property type="match status" value="1"/>
</dbReference>
<dbReference type="EMBL" id="MU864933">
    <property type="protein sequence ID" value="KAK4466250.1"/>
    <property type="molecule type" value="Genomic_DNA"/>
</dbReference>
<feature type="transmembrane region" description="Helical" evidence="7">
    <location>
        <begin position="97"/>
        <end position="122"/>
    </location>
</feature>
<feature type="transmembrane region" description="Helical" evidence="7">
    <location>
        <begin position="20"/>
        <end position="44"/>
    </location>
</feature>
<reference evidence="9" key="1">
    <citation type="journal article" date="2023" name="Mol. Phylogenet. Evol.">
        <title>Genome-scale phylogeny and comparative genomics of the fungal order Sordariales.</title>
        <authorList>
            <person name="Hensen N."/>
            <person name="Bonometti L."/>
            <person name="Westerberg I."/>
            <person name="Brannstrom I.O."/>
            <person name="Guillou S."/>
            <person name="Cros-Aarteil S."/>
            <person name="Calhoun S."/>
            <person name="Haridas S."/>
            <person name="Kuo A."/>
            <person name="Mondo S."/>
            <person name="Pangilinan J."/>
            <person name="Riley R."/>
            <person name="LaButti K."/>
            <person name="Andreopoulos B."/>
            <person name="Lipzen A."/>
            <person name="Chen C."/>
            <person name="Yan M."/>
            <person name="Daum C."/>
            <person name="Ng V."/>
            <person name="Clum A."/>
            <person name="Steindorff A."/>
            <person name="Ohm R.A."/>
            <person name="Martin F."/>
            <person name="Silar P."/>
            <person name="Natvig D.O."/>
            <person name="Lalanne C."/>
            <person name="Gautier V."/>
            <person name="Ament-Velasquez S.L."/>
            <person name="Kruys A."/>
            <person name="Hutchinson M.I."/>
            <person name="Powell A.J."/>
            <person name="Barry K."/>
            <person name="Miller A.N."/>
            <person name="Grigoriev I.V."/>
            <person name="Debuchy R."/>
            <person name="Gladieux P."/>
            <person name="Hiltunen Thoren M."/>
            <person name="Johannesson H."/>
        </authorList>
    </citation>
    <scope>NUCLEOTIDE SEQUENCE</scope>
    <source>
        <strain evidence="9">PSN324</strain>
    </source>
</reference>
<evidence type="ECO:0000256" key="2">
    <source>
        <dbReference type="ARBA" id="ARBA00022692"/>
    </source>
</evidence>
<dbReference type="GO" id="GO:0016020">
    <property type="term" value="C:membrane"/>
    <property type="evidence" value="ECO:0007669"/>
    <property type="project" value="UniProtKB-SubCell"/>
</dbReference>
<proteinExistence type="inferred from homology"/>
<evidence type="ECO:0000313" key="10">
    <source>
        <dbReference type="Proteomes" id="UP001321749"/>
    </source>
</evidence>
<gene>
    <name evidence="9" type="ORF">QBC42DRAFT_335790</name>
</gene>
<feature type="transmembrane region" description="Helical" evidence="7">
    <location>
        <begin position="256"/>
        <end position="274"/>
    </location>
</feature>
<evidence type="ECO:0000256" key="5">
    <source>
        <dbReference type="ARBA" id="ARBA00038359"/>
    </source>
</evidence>
<reference evidence="9" key="2">
    <citation type="submission" date="2023-06" db="EMBL/GenBank/DDBJ databases">
        <authorList>
            <consortium name="Lawrence Berkeley National Laboratory"/>
            <person name="Mondo S.J."/>
            <person name="Hensen N."/>
            <person name="Bonometti L."/>
            <person name="Westerberg I."/>
            <person name="Brannstrom I.O."/>
            <person name="Guillou S."/>
            <person name="Cros-Aarteil S."/>
            <person name="Calhoun S."/>
            <person name="Haridas S."/>
            <person name="Kuo A."/>
            <person name="Pangilinan J."/>
            <person name="Riley R."/>
            <person name="Labutti K."/>
            <person name="Andreopoulos B."/>
            <person name="Lipzen A."/>
            <person name="Chen C."/>
            <person name="Yanf M."/>
            <person name="Daum C."/>
            <person name="Ng V."/>
            <person name="Clum A."/>
            <person name="Steindorff A."/>
            <person name="Ohm R."/>
            <person name="Martin F."/>
            <person name="Silar P."/>
            <person name="Natvig D."/>
            <person name="Lalanne C."/>
            <person name="Gautier V."/>
            <person name="Ament-Velasquez S.L."/>
            <person name="Kruys A."/>
            <person name="Hutchinson M.I."/>
            <person name="Powell A.J."/>
            <person name="Barry K."/>
            <person name="Miller A.N."/>
            <person name="Grigoriev I.V."/>
            <person name="Debuchy R."/>
            <person name="Gladieux P."/>
            <person name="Thoren M.H."/>
            <person name="Johannesson H."/>
        </authorList>
    </citation>
    <scope>NUCLEOTIDE SEQUENCE</scope>
    <source>
        <strain evidence="9">PSN324</strain>
    </source>
</reference>
<name>A0AAV9I246_9PEZI</name>
<feature type="region of interest" description="Disordered" evidence="6">
    <location>
        <begin position="308"/>
        <end position="335"/>
    </location>
</feature>
<keyword evidence="10" id="KW-1185">Reference proteome</keyword>
<evidence type="ECO:0000313" key="9">
    <source>
        <dbReference type="EMBL" id="KAK4466250.1"/>
    </source>
</evidence>
<evidence type="ECO:0000256" key="3">
    <source>
        <dbReference type="ARBA" id="ARBA00022989"/>
    </source>
</evidence>
<dbReference type="PANTHER" id="PTHR33048">
    <property type="entry name" value="PTH11-LIKE INTEGRAL MEMBRANE PROTEIN (AFU_ORTHOLOGUE AFUA_5G11245)"/>
    <property type="match status" value="1"/>
</dbReference>
<dbReference type="InterPro" id="IPR052337">
    <property type="entry name" value="SAT4-like"/>
</dbReference>
<comment type="similarity">
    <text evidence="5">Belongs to the SAT4 family.</text>
</comment>
<feature type="transmembrane region" description="Helical" evidence="7">
    <location>
        <begin position="134"/>
        <end position="155"/>
    </location>
</feature>
<keyword evidence="2 7" id="KW-0812">Transmembrane</keyword>